<name>A0A7H1JBK6_9GAMM</name>
<dbReference type="OrthoDB" id="6106425at2"/>
<reference evidence="1 2" key="1">
    <citation type="submission" date="2020-09" db="EMBL/GenBank/DDBJ databases">
        <title>Complete genome sequence of an Arctic sea ice bacterium Marinomonas arctica BSI20414.</title>
        <authorList>
            <person name="Liao L."/>
            <person name="Chen B."/>
        </authorList>
    </citation>
    <scope>NUCLEOTIDE SEQUENCE [LARGE SCALE GENOMIC DNA]</scope>
    <source>
        <strain evidence="1 2">BSI20414</strain>
    </source>
</reference>
<dbReference type="RefSeq" id="WP_111608201.1">
    <property type="nucleotide sequence ID" value="NZ_BMLJ01000006.1"/>
</dbReference>
<evidence type="ECO:0000313" key="2">
    <source>
        <dbReference type="Proteomes" id="UP000516370"/>
    </source>
</evidence>
<dbReference type="AlphaFoldDB" id="A0A7H1JBK6"/>
<gene>
    <name evidence="1" type="ORF">IBG28_09920</name>
</gene>
<keyword evidence="2" id="KW-1185">Reference proteome</keyword>
<protein>
    <submittedName>
        <fullName evidence="1">Uncharacterized protein</fullName>
    </submittedName>
</protein>
<dbReference type="EMBL" id="CP061081">
    <property type="protein sequence ID" value="QNT07872.1"/>
    <property type="molecule type" value="Genomic_DNA"/>
</dbReference>
<dbReference type="KEGG" id="mard:IBG28_09920"/>
<proteinExistence type="predicted"/>
<dbReference type="Proteomes" id="UP000516370">
    <property type="component" value="Chromosome"/>
</dbReference>
<sequence>MKIQLLMIITVVISSILMITQRASAHEGSQLRWLEPTVEQKFAEVVVPDQDKSSDNSYVTLGFFLKRALTSSSLTFSYFHRPIKPRLNGSTSPRAPPFSSI</sequence>
<evidence type="ECO:0000313" key="1">
    <source>
        <dbReference type="EMBL" id="QNT07872.1"/>
    </source>
</evidence>
<organism evidence="1 2">
    <name type="scientific">Marinomonas arctica</name>
    <dbReference type="NCBI Taxonomy" id="383750"/>
    <lineage>
        <taxon>Bacteria</taxon>
        <taxon>Pseudomonadati</taxon>
        <taxon>Pseudomonadota</taxon>
        <taxon>Gammaproteobacteria</taxon>
        <taxon>Oceanospirillales</taxon>
        <taxon>Oceanospirillaceae</taxon>
        <taxon>Marinomonas</taxon>
    </lineage>
</organism>
<accession>A0A7H1JBK6</accession>